<organism evidence="2 3">
    <name type="scientific">Euplotes crassus</name>
    <dbReference type="NCBI Taxonomy" id="5936"/>
    <lineage>
        <taxon>Eukaryota</taxon>
        <taxon>Sar</taxon>
        <taxon>Alveolata</taxon>
        <taxon>Ciliophora</taxon>
        <taxon>Intramacronucleata</taxon>
        <taxon>Spirotrichea</taxon>
        <taxon>Hypotrichia</taxon>
        <taxon>Euplotida</taxon>
        <taxon>Euplotidae</taxon>
        <taxon>Moneuplotes</taxon>
    </lineage>
</organism>
<dbReference type="EMBL" id="CAMPGE010022647">
    <property type="protein sequence ID" value="CAI2380676.1"/>
    <property type="molecule type" value="Genomic_DNA"/>
</dbReference>
<evidence type="ECO:0000313" key="2">
    <source>
        <dbReference type="EMBL" id="CAI2380676.1"/>
    </source>
</evidence>
<dbReference type="Proteomes" id="UP001295684">
    <property type="component" value="Unassembled WGS sequence"/>
</dbReference>
<name>A0AAD2D5Q7_EUPCR</name>
<evidence type="ECO:0000313" key="3">
    <source>
        <dbReference type="Proteomes" id="UP001295684"/>
    </source>
</evidence>
<gene>
    <name evidence="2" type="ORF">ECRASSUSDP1_LOCUS22114</name>
</gene>
<evidence type="ECO:0000256" key="1">
    <source>
        <dbReference type="SAM" id="MobiDB-lite"/>
    </source>
</evidence>
<protein>
    <submittedName>
        <fullName evidence="2">Uncharacterized protein</fullName>
    </submittedName>
</protein>
<keyword evidence="3" id="KW-1185">Reference proteome</keyword>
<proteinExistence type="predicted"/>
<accession>A0AAD2D5Q7</accession>
<feature type="region of interest" description="Disordered" evidence="1">
    <location>
        <begin position="153"/>
        <end position="179"/>
    </location>
</feature>
<sequence>MKNPNIIGNWNQLYKILVKKIELSKAFKVYFPNKKLIENNESLKHHVNNFENRTTRSILRHFNIYPENSPKKTYNALFKKVKEEIIKIIQRMIIDEEPKPTPEKLKELIINKIELKKCPSYISDPLISSLKKSKTSSTIERSGCRDLSLLTQLLPSSDDEDPDDLKTPRSSENSEESKRLLKPALLIL</sequence>
<comment type="caution">
    <text evidence="2">The sequence shown here is derived from an EMBL/GenBank/DDBJ whole genome shotgun (WGS) entry which is preliminary data.</text>
</comment>
<reference evidence="2" key="1">
    <citation type="submission" date="2023-07" db="EMBL/GenBank/DDBJ databases">
        <authorList>
            <consortium name="AG Swart"/>
            <person name="Singh M."/>
            <person name="Singh A."/>
            <person name="Seah K."/>
            <person name="Emmerich C."/>
        </authorList>
    </citation>
    <scope>NUCLEOTIDE SEQUENCE</scope>
    <source>
        <strain evidence="2">DP1</strain>
    </source>
</reference>
<dbReference type="AlphaFoldDB" id="A0AAD2D5Q7"/>